<evidence type="ECO:0000256" key="1">
    <source>
        <dbReference type="SAM" id="Phobius"/>
    </source>
</evidence>
<feature type="transmembrane region" description="Helical" evidence="1">
    <location>
        <begin position="324"/>
        <end position="346"/>
    </location>
</feature>
<evidence type="ECO:0008006" key="6">
    <source>
        <dbReference type="Google" id="ProtNLM"/>
    </source>
</evidence>
<keyword evidence="1" id="KW-1133">Transmembrane helix</keyword>
<proteinExistence type="predicted"/>
<keyword evidence="5" id="KW-1185">Reference proteome</keyword>
<feature type="transmembrane region" description="Helical" evidence="1">
    <location>
        <begin position="286"/>
        <end position="304"/>
    </location>
</feature>
<organism evidence="2">
    <name type="scientific">Pelagomonas calceolata</name>
    <dbReference type="NCBI Taxonomy" id="35677"/>
    <lineage>
        <taxon>Eukaryota</taxon>
        <taxon>Sar</taxon>
        <taxon>Stramenopiles</taxon>
        <taxon>Ochrophyta</taxon>
        <taxon>Pelagophyceae</taxon>
        <taxon>Pelagomonadales</taxon>
        <taxon>Pelagomonadaceae</taxon>
        <taxon>Pelagomonas</taxon>
    </lineage>
</organism>
<name>A0A6S8TKU8_9STRA</name>
<dbReference type="EMBL" id="HBIW01006940">
    <property type="protein sequence ID" value="CAE0690381.1"/>
    <property type="molecule type" value="Transcribed_RNA"/>
</dbReference>
<feature type="transmembrane region" description="Helical" evidence="1">
    <location>
        <begin position="128"/>
        <end position="152"/>
    </location>
</feature>
<feature type="transmembrane region" description="Helical" evidence="1">
    <location>
        <begin position="164"/>
        <end position="182"/>
    </location>
</feature>
<dbReference type="Proteomes" id="UP000789595">
    <property type="component" value="Unassembled WGS sequence"/>
</dbReference>
<dbReference type="EMBL" id="CAKKNE010000002">
    <property type="protein sequence ID" value="CAH0367798.1"/>
    <property type="molecule type" value="Genomic_DNA"/>
</dbReference>
<evidence type="ECO:0000313" key="2">
    <source>
        <dbReference type="EMBL" id="CAE0690381.1"/>
    </source>
</evidence>
<accession>A0A6S8TKU8</accession>
<keyword evidence="1" id="KW-0472">Membrane</keyword>
<feature type="transmembrane region" description="Helical" evidence="1">
    <location>
        <begin position="398"/>
        <end position="416"/>
    </location>
</feature>
<dbReference type="AlphaFoldDB" id="A0A6S8TKU8"/>
<evidence type="ECO:0000313" key="3">
    <source>
        <dbReference type="EMBL" id="CAE0690383.1"/>
    </source>
</evidence>
<sequence>MTDAEATGSRRERCALAAAFLLSETTQDAAVAASALVALQLFGGYEESLFIVIVMTMLLIGIQLSHVVGRRGWTLVLGGAAVCGAAGLAMLGAALSSNFGPRNAGMLAIAGSVLLGAHRAAHMLYRFAALEIGGVACMGEVFAAATLGGLLGPQLLIDLGLQKGLVWAAVAQLVAVIPIMLATRGRDAATAADRATAEDSGRSITAALRKLRDAARGDALLRLALICGVTSWAIMLLVTVPAAAIAVASFKMTTCAAIRALQVHDFLMNAPGPATAAVVERSGPRAAIALGLLIYVVVVGGLWACGSDDALYPVVTAGGRGERLVQQAFFGLVVVLALGWNFMWLASTSALDAAARAGGATSCGEIAQIRTANEFCIYSASVAFLLVSMVTRDRYKDVVLISAPFLVAVAVATGQAKSQAYGVVETELP</sequence>
<feature type="transmembrane region" description="Helical" evidence="1">
    <location>
        <begin position="75"/>
        <end position="97"/>
    </location>
</feature>
<keyword evidence="1" id="KW-0812">Transmembrane</keyword>
<gene>
    <name evidence="2" type="ORF">PCAL00307_LOCUS5817</name>
    <name evidence="3" type="ORF">PCAL00307_LOCUS5819</name>
    <name evidence="4" type="ORF">PECAL_2P08370</name>
</gene>
<feature type="transmembrane region" description="Helical" evidence="1">
    <location>
        <begin position="49"/>
        <end position="68"/>
    </location>
</feature>
<reference evidence="4" key="2">
    <citation type="submission" date="2021-11" db="EMBL/GenBank/DDBJ databases">
        <authorList>
            <consortium name="Genoscope - CEA"/>
            <person name="William W."/>
        </authorList>
    </citation>
    <scope>NUCLEOTIDE SEQUENCE</scope>
</reference>
<reference evidence="2" key="1">
    <citation type="submission" date="2021-01" db="EMBL/GenBank/DDBJ databases">
        <authorList>
            <person name="Corre E."/>
            <person name="Pelletier E."/>
            <person name="Niang G."/>
            <person name="Scheremetjew M."/>
            <person name="Finn R."/>
            <person name="Kale V."/>
            <person name="Holt S."/>
            <person name="Cochrane G."/>
            <person name="Meng A."/>
            <person name="Brown T."/>
            <person name="Cohen L."/>
        </authorList>
    </citation>
    <scope>NUCLEOTIDE SEQUENCE</scope>
    <source>
        <strain evidence="2">CCMP1756</strain>
    </source>
</reference>
<dbReference type="EMBL" id="HBIW01006942">
    <property type="protein sequence ID" value="CAE0690383.1"/>
    <property type="molecule type" value="Transcribed_RNA"/>
</dbReference>
<evidence type="ECO:0000313" key="4">
    <source>
        <dbReference type="EMBL" id="CAH0367798.1"/>
    </source>
</evidence>
<evidence type="ECO:0000313" key="5">
    <source>
        <dbReference type="Proteomes" id="UP000789595"/>
    </source>
</evidence>
<protein>
    <recommendedName>
        <fullName evidence="6">Major facilitator superfamily (MFS) profile domain-containing protein</fullName>
    </recommendedName>
</protein>